<comment type="similarity">
    <text evidence="3">Belongs to the DDI1 family.</text>
</comment>
<feature type="compositionally biased region" description="Low complexity" evidence="10">
    <location>
        <begin position="212"/>
        <end position="225"/>
    </location>
</feature>
<feature type="region of interest" description="Disordered" evidence="10">
    <location>
        <begin position="1"/>
        <end position="50"/>
    </location>
</feature>
<feature type="domain" description="Peptidase A2" evidence="13">
    <location>
        <begin position="349"/>
        <end position="428"/>
    </location>
</feature>
<dbReference type="CDD" id="cd05479">
    <property type="entry name" value="RP_DDI"/>
    <property type="match status" value="1"/>
</dbReference>
<feature type="domain" description="UBA" evidence="11">
    <location>
        <begin position="543"/>
        <end position="583"/>
    </location>
</feature>
<dbReference type="SUPFAM" id="SSF50630">
    <property type="entry name" value="Acid proteases"/>
    <property type="match status" value="1"/>
</dbReference>
<evidence type="ECO:0000256" key="1">
    <source>
        <dbReference type="ARBA" id="ARBA00003231"/>
    </source>
</evidence>
<evidence type="ECO:0000256" key="4">
    <source>
        <dbReference type="ARBA" id="ARBA00011128"/>
    </source>
</evidence>
<dbReference type="CDD" id="cd01796">
    <property type="entry name" value="Ubl_Ddi1_like"/>
    <property type="match status" value="1"/>
</dbReference>
<dbReference type="PROSITE" id="PS50053">
    <property type="entry name" value="UBIQUITIN_2"/>
    <property type="match status" value="1"/>
</dbReference>
<keyword evidence="8" id="KW-0064">Aspartyl protease</keyword>
<dbReference type="InterPro" id="IPR001969">
    <property type="entry name" value="Aspartic_peptidase_AS"/>
</dbReference>
<feature type="compositionally biased region" description="Low complexity" evidence="10">
    <location>
        <begin position="489"/>
        <end position="511"/>
    </location>
</feature>
<dbReference type="Gene3D" id="1.10.8.10">
    <property type="entry name" value="DNA helicase RuvA subunit, C-terminal domain"/>
    <property type="match status" value="1"/>
</dbReference>
<dbReference type="InterPro" id="IPR009060">
    <property type="entry name" value="UBA-like_sf"/>
</dbReference>
<dbReference type="GO" id="GO:0004190">
    <property type="term" value="F:aspartic-type endopeptidase activity"/>
    <property type="evidence" value="ECO:0007669"/>
    <property type="project" value="UniProtKB-KW"/>
</dbReference>
<dbReference type="Pfam" id="PF09668">
    <property type="entry name" value="Asp_protease"/>
    <property type="match status" value="1"/>
</dbReference>
<reference evidence="14" key="1">
    <citation type="submission" date="2021-03" db="EMBL/GenBank/DDBJ databases">
        <title>Revisited historic fungal species revealed as producer of novel bioactive compounds through whole genome sequencing and comparative genomics.</title>
        <authorList>
            <person name="Vignolle G.A."/>
            <person name="Hochenegger N."/>
            <person name="Mach R.L."/>
            <person name="Mach-Aigner A.R."/>
            <person name="Javad Rahimi M."/>
            <person name="Salim K.A."/>
            <person name="Chan C.M."/>
            <person name="Lim L.B.L."/>
            <person name="Cai F."/>
            <person name="Druzhinina I.S."/>
            <person name="U'Ren J.M."/>
            <person name="Derntl C."/>
        </authorList>
    </citation>
    <scope>NUCLEOTIDE SEQUENCE</scope>
    <source>
        <strain evidence="14">TUCIM 5799</strain>
    </source>
</reference>
<comment type="subunit">
    <text evidence="4">Binds ubiquitin and polyubiquitinated proteins.</text>
</comment>
<dbReference type="Pfam" id="PF00240">
    <property type="entry name" value="ubiquitin"/>
    <property type="match status" value="1"/>
</dbReference>
<dbReference type="SMART" id="SM00165">
    <property type="entry name" value="UBA"/>
    <property type="match status" value="1"/>
</dbReference>
<evidence type="ECO:0000256" key="8">
    <source>
        <dbReference type="ARBA" id="ARBA00022750"/>
    </source>
</evidence>
<dbReference type="InterPro" id="IPR029071">
    <property type="entry name" value="Ubiquitin-like_domsf"/>
</dbReference>
<evidence type="ECO:0000256" key="2">
    <source>
        <dbReference type="ARBA" id="ARBA00004496"/>
    </source>
</evidence>
<dbReference type="InterPro" id="IPR021109">
    <property type="entry name" value="Peptidase_aspartic_dom_sf"/>
</dbReference>
<keyword evidence="7" id="KW-0645">Protease</keyword>
<dbReference type="PROSITE" id="PS50030">
    <property type="entry name" value="UBA"/>
    <property type="match status" value="1"/>
</dbReference>
<dbReference type="OrthoDB" id="1047367at2759"/>
<feature type="domain" description="Ubiquitin-like" evidence="12">
    <location>
        <begin position="122"/>
        <end position="206"/>
    </location>
</feature>
<protein>
    <recommendedName>
        <fullName evidence="5">DNA damage-inducible protein 1</fullName>
    </recommendedName>
</protein>
<feature type="compositionally biased region" description="Pro residues" evidence="10">
    <location>
        <begin position="512"/>
        <end position="527"/>
    </location>
</feature>
<comment type="subcellular location">
    <subcellularLocation>
        <location evidence="2">Cytoplasm</location>
    </subcellularLocation>
</comment>
<proteinExistence type="inferred from homology"/>
<feature type="region of interest" description="Disordered" evidence="10">
    <location>
        <begin position="461"/>
        <end position="542"/>
    </location>
</feature>
<dbReference type="CDD" id="cd14309">
    <property type="entry name" value="UBA_scDdi1_like"/>
    <property type="match status" value="1"/>
</dbReference>
<evidence type="ECO:0000256" key="10">
    <source>
        <dbReference type="SAM" id="MobiDB-lite"/>
    </source>
</evidence>
<dbReference type="InterPro" id="IPR033882">
    <property type="entry name" value="DDI1_N"/>
</dbReference>
<name>A0A9P9WCK6_9PEZI</name>
<organism evidence="14 15">
    <name type="scientific">Neoarthrinium moseri</name>
    <dbReference type="NCBI Taxonomy" id="1658444"/>
    <lineage>
        <taxon>Eukaryota</taxon>
        <taxon>Fungi</taxon>
        <taxon>Dikarya</taxon>
        <taxon>Ascomycota</taxon>
        <taxon>Pezizomycotina</taxon>
        <taxon>Sordariomycetes</taxon>
        <taxon>Xylariomycetidae</taxon>
        <taxon>Amphisphaeriales</taxon>
        <taxon>Apiosporaceae</taxon>
        <taxon>Neoarthrinium</taxon>
    </lineage>
</organism>
<feature type="compositionally biased region" description="Low complexity" evidence="10">
    <location>
        <begin position="528"/>
        <end position="539"/>
    </location>
</feature>
<comment type="function">
    <text evidence="1">Probable aspartic protease. May be involved in the regulation of exocytosis. Acts as a linker between the 19S proteasome and polyubiquitinated proteins via UBA domain interactions with ubiquitin for their subsequent degradation. Required for S-phase checkpoint control.</text>
</comment>
<comment type="caution">
    <text evidence="14">The sequence shown here is derived from an EMBL/GenBank/DDBJ whole genome shotgun (WGS) entry which is preliminary data.</text>
</comment>
<keyword evidence="15" id="KW-1185">Reference proteome</keyword>
<evidence type="ECO:0000259" key="11">
    <source>
        <dbReference type="PROSITE" id="PS50030"/>
    </source>
</evidence>
<dbReference type="PROSITE" id="PS50175">
    <property type="entry name" value="ASP_PROT_RETROV"/>
    <property type="match status" value="1"/>
</dbReference>
<dbReference type="AlphaFoldDB" id="A0A9P9WCK6"/>
<dbReference type="SMART" id="SM00213">
    <property type="entry name" value="UBQ"/>
    <property type="match status" value="1"/>
</dbReference>
<evidence type="ECO:0000313" key="15">
    <source>
        <dbReference type="Proteomes" id="UP000829685"/>
    </source>
</evidence>
<accession>A0A9P9WCK6</accession>
<dbReference type="Pfam" id="PF00627">
    <property type="entry name" value="UBA"/>
    <property type="match status" value="1"/>
</dbReference>
<gene>
    <name evidence="14" type="ORF">JX265_011378</name>
</gene>
<dbReference type="Proteomes" id="UP000829685">
    <property type="component" value="Unassembled WGS sequence"/>
</dbReference>
<evidence type="ECO:0000256" key="3">
    <source>
        <dbReference type="ARBA" id="ARBA00009136"/>
    </source>
</evidence>
<dbReference type="InterPro" id="IPR001995">
    <property type="entry name" value="Peptidase_A2_cat"/>
</dbReference>
<dbReference type="SUPFAM" id="SSF46934">
    <property type="entry name" value="UBA-like"/>
    <property type="match status" value="1"/>
</dbReference>
<evidence type="ECO:0000259" key="12">
    <source>
        <dbReference type="PROSITE" id="PS50053"/>
    </source>
</evidence>
<dbReference type="GO" id="GO:0005737">
    <property type="term" value="C:cytoplasm"/>
    <property type="evidence" value="ECO:0007669"/>
    <property type="project" value="UniProtKB-SubCell"/>
</dbReference>
<dbReference type="GO" id="GO:0006508">
    <property type="term" value="P:proteolysis"/>
    <property type="evidence" value="ECO:0007669"/>
    <property type="project" value="UniProtKB-KW"/>
</dbReference>
<evidence type="ECO:0000256" key="6">
    <source>
        <dbReference type="ARBA" id="ARBA00022490"/>
    </source>
</evidence>
<evidence type="ECO:0000256" key="5">
    <source>
        <dbReference type="ARBA" id="ARBA00021491"/>
    </source>
</evidence>
<dbReference type="PANTHER" id="PTHR15397">
    <property type="entry name" value="SODIUM-GLUCOSE COTRANSPORTER REGULATORY PROTEIN -RELATED"/>
    <property type="match status" value="1"/>
</dbReference>
<evidence type="ECO:0000259" key="13">
    <source>
        <dbReference type="PROSITE" id="PS50175"/>
    </source>
</evidence>
<dbReference type="InterPro" id="IPR019103">
    <property type="entry name" value="Peptidase_aspartic_DDI1-type"/>
</dbReference>
<evidence type="ECO:0000256" key="9">
    <source>
        <dbReference type="ARBA" id="ARBA00022801"/>
    </source>
</evidence>
<dbReference type="Gene3D" id="2.40.70.10">
    <property type="entry name" value="Acid Proteases"/>
    <property type="match status" value="1"/>
</dbReference>
<dbReference type="PROSITE" id="PS00141">
    <property type="entry name" value="ASP_PROTEASE"/>
    <property type="match status" value="1"/>
</dbReference>
<dbReference type="PANTHER" id="PTHR15397:SF3">
    <property type="entry name" value="DNA DAMAGE INDUCIBLE 1 HOMOLOG 2"/>
    <property type="match status" value="1"/>
</dbReference>
<dbReference type="EMBL" id="JAFIMR010000042">
    <property type="protein sequence ID" value="KAI1856737.1"/>
    <property type="molecule type" value="Genomic_DNA"/>
</dbReference>
<keyword evidence="6" id="KW-0963">Cytoplasm</keyword>
<dbReference type="SUPFAM" id="SSF54236">
    <property type="entry name" value="Ubiquitin-like"/>
    <property type="match status" value="1"/>
</dbReference>
<dbReference type="Gene3D" id="3.10.20.90">
    <property type="entry name" value="Phosphatidylinositol 3-kinase Catalytic Subunit, Chain A, domain 1"/>
    <property type="match status" value="1"/>
</dbReference>
<keyword evidence="9" id="KW-0378">Hydrolase</keyword>
<sequence length="584" mass="62558">MAAETTAAEGHSHGSTRPPAGYRLGVTLAPGREEDAALEPGHPSPADAPPYPLWLPAKRPPGCRVSWGSLGRSPRNTNELHESQTADEPLSICTRRTQLHISVFAHHTSHTLLADGTLFGTMRITLSVSDPDATGEEQDLRLVTLEVFPDMTLEALRSSIEAEGIPAPAQNIYHNGQLITDNSKTLQDLSVTDGDMLALHVRDMRGNTGVSQGQHVQQQQQAPPQRSNSAAMAQDPELIRLQVLGDPRLRAELERSNPPLAAAVDDSRRFGQLFRESVERQEEARRARMREIEQLNADEFNPEAQARIEEMIRQQGVMDNLQNAMEYNPESFGRVHMLYVDVKVNGVKVKALVDSGAQATIMSPSCAEACHIMHLVDRRFAGVARGVGTANIIGRVHYTMLQVGSRHIPAAFTVMEGKSVDLLLGLDILKGHQATIDLAKNKLIIQGEEVDFLGEADVPKETEDAVNQEPTVQGPGGTTIGARSGAVMAPSSSSGPTAGAPNTAPASNPTPVAAPNPSPVPTRPAAPPGAGAPRVPAQPSASRFADADIQNLTSLGVTRQQAIEALEATNGDVEFAASLLFSRM</sequence>
<evidence type="ECO:0000256" key="7">
    <source>
        <dbReference type="ARBA" id="ARBA00022670"/>
    </source>
</evidence>
<dbReference type="InterPro" id="IPR015940">
    <property type="entry name" value="UBA"/>
</dbReference>
<feature type="region of interest" description="Disordered" evidence="10">
    <location>
        <begin position="207"/>
        <end position="232"/>
    </location>
</feature>
<dbReference type="InterPro" id="IPR000626">
    <property type="entry name" value="Ubiquitin-like_dom"/>
</dbReference>
<evidence type="ECO:0000313" key="14">
    <source>
        <dbReference type="EMBL" id="KAI1856737.1"/>
    </source>
</evidence>